<dbReference type="Gene3D" id="3.30.465.10">
    <property type="match status" value="1"/>
</dbReference>
<dbReference type="NCBIfam" id="TIGR03195">
    <property type="entry name" value="4hydrxCoA_B"/>
    <property type="match status" value="1"/>
</dbReference>
<dbReference type="InterPro" id="IPR036318">
    <property type="entry name" value="FAD-bd_PCMH-like_sf"/>
</dbReference>
<dbReference type="AlphaFoldDB" id="A0A9X5AS83"/>
<dbReference type="InterPro" id="IPR016166">
    <property type="entry name" value="FAD-bd_PCMH"/>
</dbReference>
<dbReference type="InterPro" id="IPR002346">
    <property type="entry name" value="Mopterin_DH_FAD-bd"/>
</dbReference>
<dbReference type="Proteomes" id="UP000438991">
    <property type="component" value="Unassembled WGS sequence"/>
</dbReference>
<dbReference type="PANTHER" id="PTHR42659">
    <property type="entry name" value="XANTHINE DEHYDROGENASE SUBUNIT C-RELATED"/>
    <property type="match status" value="1"/>
</dbReference>
<evidence type="ECO:0000256" key="2">
    <source>
        <dbReference type="ARBA" id="ARBA00022827"/>
    </source>
</evidence>
<dbReference type="SMART" id="SM01092">
    <property type="entry name" value="CO_deh_flav_C"/>
    <property type="match status" value="1"/>
</dbReference>
<dbReference type="InterPro" id="IPR016167">
    <property type="entry name" value="FAD-bd_PCMH_sub1"/>
</dbReference>
<keyword evidence="1" id="KW-0285">Flavoprotein</keyword>
<comment type="caution">
    <text evidence="5">The sequence shown here is derived from an EMBL/GenBank/DDBJ whole genome shotgun (WGS) entry which is preliminary data.</text>
</comment>
<dbReference type="EC" id="1.3.7.9" evidence="5"/>
<dbReference type="Gene3D" id="3.30.390.50">
    <property type="entry name" value="CO dehydrogenase flavoprotein, C-terminal domain"/>
    <property type="match status" value="1"/>
</dbReference>
<dbReference type="PANTHER" id="PTHR42659:SF2">
    <property type="entry name" value="XANTHINE DEHYDROGENASE SUBUNIT C-RELATED"/>
    <property type="match status" value="1"/>
</dbReference>
<evidence type="ECO:0000313" key="5">
    <source>
        <dbReference type="EMBL" id="MTW17162.1"/>
    </source>
</evidence>
<dbReference type="SUPFAM" id="SSF55447">
    <property type="entry name" value="CO dehydrogenase flavoprotein C-terminal domain-like"/>
    <property type="match status" value="1"/>
</dbReference>
<dbReference type="InterPro" id="IPR017608">
    <property type="entry name" value="4hydrxbenzoyl-CoA_Rdtase_bsu"/>
</dbReference>
<organism evidence="5 6">
    <name type="scientific">Rhodoplanes serenus</name>
    <dbReference type="NCBI Taxonomy" id="200615"/>
    <lineage>
        <taxon>Bacteria</taxon>
        <taxon>Pseudomonadati</taxon>
        <taxon>Pseudomonadota</taxon>
        <taxon>Alphaproteobacteria</taxon>
        <taxon>Hyphomicrobiales</taxon>
        <taxon>Nitrobacteraceae</taxon>
        <taxon>Rhodoplanes</taxon>
    </lineage>
</organism>
<dbReference type="InterPro" id="IPR005107">
    <property type="entry name" value="CO_DH_flav_C"/>
</dbReference>
<dbReference type="GO" id="GO:0016491">
    <property type="term" value="F:oxidoreductase activity"/>
    <property type="evidence" value="ECO:0007669"/>
    <property type="project" value="UniProtKB-KW"/>
</dbReference>
<reference evidence="5 6" key="1">
    <citation type="submission" date="2019-11" db="EMBL/GenBank/DDBJ databases">
        <title>Whole-genome sequence of Rhodoplanes serenus DSM 18633, type strain.</title>
        <authorList>
            <person name="Kyndt J.A."/>
            <person name="Meyer T.E."/>
        </authorList>
    </citation>
    <scope>NUCLEOTIDE SEQUENCE [LARGE SCALE GENOMIC DNA]</scope>
    <source>
        <strain evidence="5 6">DSM 18633</strain>
    </source>
</reference>
<dbReference type="InterPro" id="IPR036683">
    <property type="entry name" value="CO_DH_flav_C_dom_sf"/>
</dbReference>
<keyword evidence="2" id="KW-0274">FAD</keyword>
<dbReference type="InterPro" id="IPR016169">
    <property type="entry name" value="FAD-bd_PCMH_sub2"/>
</dbReference>
<accession>A0A9X5AS83</accession>
<evidence type="ECO:0000313" key="6">
    <source>
        <dbReference type="Proteomes" id="UP000438991"/>
    </source>
</evidence>
<evidence type="ECO:0000256" key="1">
    <source>
        <dbReference type="ARBA" id="ARBA00022630"/>
    </source>
</evidence>
<protein>
    <submittedName>
        <fullName evidence="5">4-hydroxybenzoyl-CoA reductase subunit beta</fullName>
        <ecNumber evidence="5">1.3.7.9</ecNumber>
    </submittedName>
</protein>
<proteinExistence type="predicted"/>
<feature type="domain" description="FAD-binding PCMH-type" evidence="4">
    <location>
        <begin position="3"/>
        <end position="218"/>
    </location>
</feature>
<name>A0A9X5AS83_9BRAD</name>
<gene>
    <name evidence="5" type="primary">hcrB</name>
    <name evidence="5" type="ORF">GJ689_13210</name>
</gene>
<evidence type="ECO:0000259" key="4">
    <source>
        <dbReference type="PROSITE" id="PS51387"/>
    </source>
</evidence>
<dbReference type="GO" id="GO:0071949">
    <property type="term" value="F:FAD binding"/>
    <property type="evidence" value="ECO:0007669"/>
    <property type="project" value="InterPro"/>
</dbReference>
<evidence type="ECO:0000256" key="3">
    <source>
        <dbReference type="ARBA" id="ARBA00023002"/>
    </source>
</evidence>
<dbReference type="InterPro" id="IPR051312">
    <property type="entry name" value="Diverse_Substr_Oxidored"/>
</dbReference>
<dbReference type="PROSITE" id="PS51387">
    <property type="entry name" value="FAD_PCMH"/>
    <property type="match status" value="1"/>
</dbReference>
<dbReference type="EMBL" id="WNKV01000009">
    <property type="protein sequence ID" value="MTW17162.1"/>
    <property type="molecule type" value="Genomic_DNA"/>
</dbReference>
<keyword evidence="3 5" id="KW-0560">Oxidoreductase</keyword>
<dbReference type="Gene3D" id="3.30.43.10">
    <property type="entry name" value="Uridine Diphospho-n-acetylenolpyruvylglucosamine Reductase, domain 2"/>
    <property type="match status" value="1"/>
</dbReference>
<dbReference type="SUPFAM" id="SSF56176">
    <property type="entry name" value="FAD-binding/transporter-associated domain-like"/>
    <property type="match status" value="1"/>
</dbReference>
<dbReference type="Pfam" id="PF00941">
    <property type="entry name" value="FAD_binding_5"/>
    <property type="match status" value="1"/>
</dbReference>
<sequence length="330" mass="34513">MTTLMPPFRLHRPASLAEAMATLSSTPGGRPLAGGTDLLVNLRRGMGAPPALVDLTSINGLDRIDVGADGLVLGATVDLARLGDDPRVRAGWPALAQAAAAVAGPTHREAATLGGNLCQDTRCVFVNQSEWWRAANSYCLKVRGDTCHVVKKSERCYAVYAGDVAPALLVLGASVETAGRDGTRRLPLADLFREEGRTHLALEPGEVVTAIRVPPPDGASTGYRKVRVRDSIDFPLAGIAMSLRRSGDGLASLRVALTGIASASVLVPDLDTMLGRPWAEIAGPLAEAVRKACNAVKTTVATPKYRRRVSAAAAVALGAELWAGQEESAA</sequence>
<dbReference type="RefSeq" id="WP_155479932.1">
    <property type="nucleotide sequence ID" value="NZ_WNKV01000009.1"/>
</dbReference>